<accession>A0A0G1XHC4</accession>
<evidence type="ECO:0000313" key="2">
    <source>
        <dbReference type="EMBL" id="KKW30623.1"/>
    </source>
</evidence>
<gene>
    <name evidence="2" type="ORF">UY72_C0007G0020</name>
</gene>
<comment type="caution">
    <text evidence="2">The sequence shown here is derived from an EMBL/GenBank/DDBJ whole genome shotgun (WGS) entry which is preliminary data.</text>
</comment>
<organism evidence="2 3">
    <name type="scientific">Candidatus Uhrbacteria bacterium GW2011_GWD2_52_7</name>
    <dbReference type="NCBI Taxonomy" id="1618989"/>
    <lineage>
        <taxon>Bacteria</taxon>
        <taxon>Candidatus Uhriibacteriota</taxon>
    </lineage>
</organism>
<dbReference type="Proteomes" id="UP000034846">
    <property type="component" value="Unassembled WGS sequence"/>
</dbReference>
<evidence type="ECO:0000313" key="3">
    <source>
        <dbReference type="Proteomes" id="UP000034846"/>
    </source>
</evidence>
<evidence type="ECO:0000256" key="1">
    <source>
        <dbReference type="SAM" id="MobiDB-lite"/>
    </source>
</evidence>
<dbReference type="AlphaFoldDB" id="A0A0G1XHC4"/>
<dbReference type="EMBL" id="LCRD01000007">
    <property type="protein sequence ID" value="KKW30623.1"/>
    <property type="molecule type" value="Genomic_DNA"/>
</dbReference>
<name>A0A0G1XHC4_9BACT</name>
<feature type="compositionally biased region" description="Basic and acidic residues" evidence="1">
    <location>
        <begin position="1"/>
        <end position="17"/>
    </location>
</feature>
<sequence>MLRVRAESVHADTDRLATTDPQVVTQHEGGECGFGEHVDLVAFAELVDRDAEPAVLPREFPSIARERRAGVLNQPRHRFADDRAD</sequence>
<feature type="region of interest" description="Disordered" evidence="1">
    <location>
        <begin position="1"/>
        <end position="20"/>
    </location>
</feature>
<protein>
    <submittedName>
        <fullName evidence="2">Uncharacterized protein</fullName>
    </submittedName>
</protein>
<reference evidence="2 3" key="1">
    <citation type="journal article" date="2015" name="Nature">
        <title>rRNA introns, odd ribosomes, and small enigmatic genomes across a large radiation of phyla.</title>
        <authorList>
            <person name="Brown C.T."/>
            <person name="Hug L.A."/>
            <person name="Thomas B.C."/>
            <person name="Sharon I."/>
            <person name="Castelle C.J."/>
            <person name="Singh A."/>
            <person name="Wilkins M.J."/>
            <person name="Williams K.H."/>
            <person name="Banfield J.F."/>
        </authorList>
    </citation>
    <scope>NUCLEOTIDE SEQUENCE [LARGE SCALE GENOMIC DNA]</scope>
</reference>
<proteinExistence type="predicted"/>